<name>A0ABR1ILP6_9AGAR</name>
<dbReference type="EMBL" id="JBANRG010000098">
    <property type="protein sequence ID" value="KAK7436110.1"/>
    <property type="molecule type" value="Genomic_DNA"/>
</dbReference>
<dbReference type="InterPro" id="IPR041078">
    <property type="entry name" value="Plavaka"/>
</dbReference>
<evidence type="ECO:0000313" key="2">
    <source>
        <dbReference type="Proteomes" id="UP001498398"/>
    </source>
</evidence>
<comment type="caution">
    <text evidence="1">The sequence shown here is derived from an EMBL/GenBank/DDBJ whole genome shotgun (WGS) entry which is preliminary data.</text>
</comment>
<reference evidence="1 2" key="1">
    <citation type="submission" date="2024-01" db="EMBL/GenBank/DDBJ databases">
        <title>A draft genome for the cacao thread blight pathogen Marasmiellus scandens.</title>
        <authorList>
            <person name="Baruah I.K."/>
            <person name="Leung J."/>
            <person name="Bukari Y."/>
            <person name="Amoako-Attah I."/>
            <person name="Meinhardt L.W."/>
            <person name="Bailey B.A."/>
            <person name="Cohen S.P."/>
        </authorList>
    </citation>
    <scope>NUCLEOTIDE SEQUENCE [LARGE SCALE GENOMIC DNA]</scope>
    <source>
        <strain evidence="1 2">GH-19</strain>
    </source>
</reference>
<keyword evidence="2" id="KW-1185">Reference proteome</keyword>
<proteinExistence type="predicted"/>
<dbReference type="Pfam" id="PF18759">
    <property type="entry name" value="Plavaka"/>
    <property type="match status" value="1"/>
</dbReference>
<protein>
    <submittedName>
        <fullName evidence="1">Uncharacterized protein</fullName>
    </submittedName>
</protein>
<accession>A0ABR1ILP6</accession>
<dbReference type="Proteomes" id="UP001498398">
    <property type="component" value="Unassembled WGS sequence"/>
</dbReference>
<sequence length="279" mass="32236">MPPSPLSNLPRSSVPPKFGYLHETRHEDIYTHPWFEGRPCDEHGSILSRDSLPPPLQELPLDDWTPFESRSSFELADLLYREDEMSGKNTNRLFQIWSNTLPDNQDPPFANKDHLYDSIDEIHHGDVPWQSFHLSYTGELDAEPEPWKLAKYDVYYRDPHQIIHQQLGNRSFETEMDYAPKRVFDKAGNQCYRNFMSGEWAWRHVDSMLQDPDFDGVDLRGTTLCPIICGSDKTTVSVATGQNDYYPLYVSNGLLHNNARRAHRHGITLCAFLSIPKSL</sequence>
<organism evidence="1 2">
    <name type="scientific">Marasmiellus scandens</name>
    <dbReference type="NCBI Taxonomy" id="2682957"/>
    <lineage>
        <taxon>Eukaryota</taxon>
        <taxon>Fungi</taxon>
        <taxon>Dikarya</taxon>
        <taxon>Basidiomycota</taxon>
        <taxon>Agaricomycotina</taxon>
        <taxon>Agaricomycetes</taxon>
        <taxon>Agaricomycetidae</taxon>
        <taxon>Agaricales</taxon>
        <taxon>Marasmiineae</taxon>
        <taxon>Omphalotaceae</taxon>
        <taxon>Marasmiellus</taxon>
    </lineage>
</organism>
<evidence type="ECO:0000313" key="1">
    <source>
        <dbReference type="EMBL" id="KAK7436110.1"/>
    </source>
</evidence>
<gene>
    <name evidence="1" type="ORF">VKT23_019312</name>
</gene>